<dbReference type="AlphaFoldDB" id="A0A1N7NGR2"/>
<dbReference type="RefSeq" id="WP_076448617.1">
    <property type="nucleotide sequence ID" value="NZ_FTOQ01000008.1"/>
</dbReference>
<protein>
    <submittedName>
        <fullName evidence="1">Uncharacterized protein</fullName>
    </submittedName>
</protein>
<accession>A0A1N7NGR2</accession>
<organism evidence="1 2">
    <name type="scientific">Roseivivax lentus</name>
    <dbReference type="NCBI Taxonomy" id="633194"/>
    <lineage>
        <taxon>Bacteria</taxon>
        <taxon>Pseudomonadati</taxon>
        <taxon>Pseudomonadota</taxon>
        <taxon>Alphaproteobacteria</taxon>
        <taxon>Rhodobacterales</taxon>
        <taxon>Roseobacteraceae</taxon>
        <taxon>Roseivivax</taxon>
    </lineage>
</organism>
<name>A0A1N7NGR2_9RHOB</name>
<dbReference type="OrthoDB" id="7853199at2"/>
<keyword evidence="2" id="KW-1185">Reference proteome</keyword>
<proteinExistence type="predicted"/>
<evidence type="ECO:0000313" key="2">
    <source>
        <dbReference type="Proteomes" id="UP000186684"/>
    </source>
</evidence>
<gene>
    <name evidence="1" type="ORF">SAMN05421759_10887</name>
</gene>
<dbReference type="Proteomes" id="UP000186684">
    <property type="component" value="Unassembled WGS sequence"/>
</dbReference>
<evidence type="ECO:0000313" key="1">
    <source>
        <dbReference type="EMBL" id="SIS97565.1"/>
    </source>
</evidence>
<sequence>MMETQIALLLCSLLSGGDVEARHDFANLGGTRGIRVDCETARHVIEIGLDDRASARDSLHQALFAAEITGKTPLVVLIDRDGREGRYEYEMRLVAARLGVGYVRCAEAFVQRWRATAPWRRAEGHDIPMAGPQRGLCDLASLLEDGNGV</sequence>
<reference evidence="2" key="1">
    <citation type="submission" date="2017-01" db="EMBL/GenBank/DDBJ databases">
        <authorList>
            <person name="Varghese N."/>
            <person name="Submissions S."/>
        </authorList>
    </citation>
    <scope>NUCLEOTIDE SEQUENCE [LARGE SCALE GENOMIC DNA]</scope>
    <source>
        <strain evidence="2">DSM 29430</strain>
    </source>
</reference>
<dbReference type="EMBL" id="FTOQ01000008">
    <property type="protein sequence ID" value="SIS97565.1"/>
    <property type="molecule type" value="Genomic_DNA"/>
</dbReference>